<reference evidence="1 2" key="1">
    <citation type="submission" date="2023-04" db="EMBL/GenBank/DDBJ databases">
        <title>The genome sequence of Polyangium sorediatum DSM14670.</title>
        <authorList>
            <person name="Zhang X."/>
        </authorList>
    </citation>
    <scope>NUCLEOTIDE SEQUENCE [LARGE SCALE GENOMIC DNA]</scope>
    <source>
        <strain evidence="1 2">DSM 14670</strain>
    </source>
</reference>
<dbReference type="CDD" id="cd20293">
    <property type="entry name" value="cupin_HutD_N"/>
    <property type="match status" value="1"/>
</dbReference>
<protein>
    <submittedName>
        <fullName evidence="1">HutD family protein</fullName>
    </submittedName>
</protein>
<dbReference type="SUPFAM" id="SSF51182">
    <property type="entry name" value="RmlC-like cupins"/>
    <property type="match status" value="1"/>
</dbReference>
<evidence type="ECO:0000313" key="1">
    <source>
        <dbReference type="EMBL" id="MDI1428625.1"/>
    </source>
</evidence>
<organism evidence="1 2">
    <name type="scientific">Polyangium sorediatum</name>
    <dbReference type="NCBI Taxonomy" id="889274"/>
    <lineage>
        <taxon>Bacteria</taxon>
        <taxon>Pseudomonadati</taxon>
        <taxon>Myxococcota</taxon>
        <taxon>Polyangia</taxon>
        <taxon>Polyangiales</taxon>
        <taxon>Polyangiaceae</taxon>
        <taxon>Polyangium</taxon>
    </lineage>
</organism>
<keyword evidence="2" id="KW-1185">Reference proteome</keyword>
<name>A0ABT6NJY4_9BACT</name>
<dbReference type="Pfam" id="PF05962">
    <property type="entry name" value="HutD"/>
    <property type="match status" value="1"/>
</dbReference>
<dbReference type="Proteomes" id="UP001160301">
    <property type="component" value="Unassembled WGS sequence"/>
</dbReference>
<dbReference type="PANTHER" id="PTHR37943">
    <property type="entry name" value="PROTEIN VES"/>
    <property type="match status" value="1"/>
</dbReference>
<sequence>MRVRSLVQIRHLRPSDYRVMPWKNGLGTTTEIAVEPPGAGLDDFAWRLSIADLTASGPFSTFPGIERILLQTEGAPMELMHDGQGRRRLVLFAPHRFDGAWPTHGELGGTPARDFNVMARRALFRPSAAVHSLARGSIVHLCLAAETQILHVFRGKVAMRIDGSDTAIDLLGAETLIVNGQAEIEVAADGDEAVVCVVALVGARS</sequence>
<dbReference type="PANTHER" id="PTHR37943:SF1">
    <property type="entry name" value="PROTEIN VES"/>
    <property type="match status" value="1"/>
</dbReference>
<dbReference type="InterPro" id="IPR014710">
    <property type="entry name" value="RmlC-like_jellyroll"/>
</dbReference>
<dbReference type="Gene3D" id="2.60.120.10">
    <property type="entry name" value="Jelly Rolls"/>
    <property type="match status" value="1"/>
</dbReference>
<accession>A0ABT6NJY4</accession>
<dbReference type="InterPro" id="IPR011051">
    <property type="entry name" value="RmlC_Cupin_sf"/>
</dbReference>
<evidence type="ECO:0000313" key="2">
    <source>
        <dbReference type="Proteomes" id="UP001160301"/>
    </source>
</evidence>
<dbReference type="RefSeq" id="WP_284720020.1">
    <property type="nucleotide sequence ID" value="NZ_JARZHI010000002.1"/>
</dbReference>
<gene>
    <name evidence="1" type="ORF">QHF89_03945</name>
</gene>
<comment type="caution">
    <text evidence="1">The sequence shown here is derived from an EMBL/GenBank/DDBJ whole genome shotgun (WGS) entry which is preliminary data.</text>
</comment>
<dbReference type="InterPro" id="IPR010282">
    <property type="entry name" value="Uncharacterised_HutD/Ves"/>
</dbReference>
<proteinExistence type="predicted"/>
<dbReference type="EMBL" id="JARZHI010000002">
    <property type="protein sequence ID" value="MDI1428625.1"/>
    <property type="molecule type" value="Genomic_DNA"/>
</dbReference>